<gene>
    <name evidence="2" type="ORF">DW813_14650</name>
    <name evidence="1" type="ORF">ERS852444_03462</name>
</gene>
<sequence>MVEEKFLIDSNSFMTPYRQYYAFDLVPTYWKELAKRLDTGRMILLDMVKDEIDKGQDELSAWIDKQTGFVICNHIEPAIISKYQEVLQYVQNCGLYKPQALQNWAPVYIADPWLIAAAAVNDYTIITVEKPSSGLSPKTQNKNAKIPDVARAFGVKTHDMYYMMRKLEIKI</sequence>
<dbReference type="EMBL" id="QSIQ01000032">
    <property type="protein sequence ID" value="RHC99826.1"/>
    <property type="molecule type" value="Genomic_DNA"/>
</dbReference>
<reference evidence="2 4" key="2">
    <citation type="submission" date="2018-08" db="EMBL/GenBank/DDBJ databases">
        <title>A genome reference for cultivated species of the human gut microbiota.</title>
        <authorList>
            <person name="Zou Y."/>
            <person name="Xue W."/>
            <person name="Luo G."/>
        </authorList>
    </citation>
    <scope>NUCLEOTIDE SEQUENCE [LARGE SCALE GENOMIC DNA]</scope>
    <source>
        <strain evidence="2 4">AM32-8LB</strain>
    </source>
</reference>
<dbReference type="RefSeq" id="WP_055172197.1">
    <property type="nucleotide sequence ID" value="NZ_CYXX01000045.1"/>
</dbReference>
<reference evidence="1 3" key="1">
    <citation type="submission" date="2015-09" db="EMBL/GenBank/DDBJ databases">
        <authorList>
            <consortium name="Pathogen Informatics"/>
        </authorList>
    </citation>
    <scope>NUCLEOTIDE SEQUENCE [LARGE SCALE GENOMIC DNA]</scope>
    <source>
        <strain evidence="1 3">2789STDY5608887</strain>
    </source>
</reference>
<dbReference type="AlphaFoldDB" id="A0A173VV86"/>
<organism evidence="1 3">
    <name type="scientific">Roseburia inulinivorans</name>
    <dbReference type="NCBI Taxonomy" id="360807"/>
    <lineage>
        <taxon>Bacteria</taxon>
        <taxon>Bacillati</taxon>
        <taxon>Bacillota</taxon>
        <taxon>Clostridia</taxon>
        <taxon>Lachnospirales</taxon>
        <taxon>Lachnospiraceae</taxon>
        <taxon>Roseburia</taxon>
    </lineage>
</organism>
<dbReference type="EMBL" id="CYXX01000045">
    <property type="protein sequence ID" value="CUN30526.1"/>
    <property type="molecule type" value="Genomic_DNA"/>
</dbReference>
<dbReference type="Proteomes" id="UP000095453">
    <property type="component" value="Unassembled WGS sequence"/>
</dbReference>
<proteinExistence type="predicted"/>
<evidence type="ECO:0000313" key="4">
    <source>
        <dbReference type="Proteomes" id="UP000266391"/>
    </source>
</evidence>
<name>A0A173VV86_9FIRM</name>
<dbReference type="Pfam" id="PF14367">
    <property type="entry name" value="DUF4411"/>
    <property type="match status" value="1"/>
</dbReference>
<evidence type="ECO:0000313" key="3">
    <source>
        <dbReference type="Proteomes" id="UP000095453"/>
    </source>
</evidence>
<accession>A0A173VV86</accession>
<evidence type="ECO:0000313" key="1">
    <source>
        <dbReference type="EMBL" id="CUN30526.1"/>
    </source>
</evidence>
<dbReference type="Proteomes" id="UP000266391">
    <property type="component" value="Unassembled WGS sequence"/>
</dbReference>
<dbReference type="InterPro" id="IPR016541">
    <property type="entry name" value="UCP008505"/>
</dbReference>
<evidence type="ECO:0000313" key="2">
    <source>
        <dbReference type="EMBL" id="RHC99826.1"/>
    </source>
</evidence>
<protein>
    <submittedName>
        <fullName evidence="2">DUF4411 family protein</fullName>
    </submittedName>
</protein>